<dbReference type="GO" id="GO:0051959">
    <property type="term" value="F:dynein light intermediate chain binding"/>
    <property type="evidence" value="ECO:0007669"/>
    <property type="project" value="InterPro"/>
</dbReference>
<proteinExistence type="inferred from homology"/>
<evidence type="ECO:0000256" key="6">
    <source>
        <dbReference type="ARBA" id="ARBA00022840"/>
    </source>
</evidence>
<dbReference type="InterPro" id="IPR026983">
    <property type="entry name" value="DHC"/>
</dbReference>
<evidence type="ECO:0000256" key="3">
    <source>
        <dbReference type="ARBA" id="ARBA00022490"/>
    </source>
</evidence>
<dbReference type="GO" id="GO:0007018">
    <property type="term" value="P:microtubule-based movement"/>
    <property type="evidence" value="ECO:0007669"/>
    <property type="project" value="InterPro"/>
</dbReference>
<dbReference type="GO" id="GO:0005524">
    <property type="term" value="F:ATP binding"/>
    <property type="evidence" value="ECO:0007669"/>
    <property type="project" value="UniProtKB-KW"/>
</dbReference>
<evidence type="ECO:0000256" key="10">
    <source>
        <dbReference type="ARBA" id="ARBA00023175"/>
    </source>
</evidence>
<keyword evidence="12" id="KW-0966">Cell projection</keyword>
<keyword evidence="5" id="KW-0547">Nucleotide-binding</keyword>
<keyword evidence="6" id="KW-0067">ATP-binding</keyword>
<keyword evidence="8" id="KW-0175">Coiled coil</keyword>
<dbReference type="GO" id="GO:0005874">
    <property type="term" value="C:microtubule"/>
    <property type="evidence" value="ECO:0007669"/>
    <property type="project" value="UniProtKB-KW"/>
</dbReference>
<keyword evidence="3" id="KW-0963">Cytoplasm</keyword>
<evidence type="ECO:0000256" key="1">
    <source>
        <dbReference type="ARBA" id="ARBA00004430"/>
    </source>
</evidence>
<comment type="subcellular location">
    <subcellularLocation>
        <location evidence="1">Cytoplasm</location>
        <location evidence="1">Cytoskeleton</location>
        <location evidence="1">Cilium axoneme</location>
    </subcellularLocation>
</comment>
<name>A0A0L8HIE6_OCTBM</name>
<dbReference type="PANTHER" id="PTHR22878:SF70">
    <property type="entry name" value="DYNEIN HEAVY CHAIN 2, AXONEMAL"/>
    <property type="match status" value="1"/>
</dbReference>
<evidence type="ECO:0000256" key="5">
    <source>
        <dbReference type="ARBA" id="ARBA00022741"/>
    </source>
</evidence>
<evidence type="ECO:0000256" key="11">
    <source>
        <dbReference type="ARBA" id="ARBA00023212"/>
    </source>
</evidence>
<evidence type="ECO:0000256" key="2">
    <source>
        <dbReference type="ARBA" id="ARBA00008887"/>
    </source>
</evidence>
<sequence>MYQYSLTWFVNLYITSIHDSNKSKILEKRLRYLSEHFTYNLYCNVCRSLFEKDKLLFSFILTTKLLFAKDELDNAELLFLLTGGVGLENKLANPDTSWLSDKSWDEICRLSELKAFKGFR</sequence>
<dbReference type="FunFam" id="1.10.8.1220:FF:000001">
    <property type="entry name" value="Dynein axonemal heavy chain 5"/>
    <property type="match status" value="1"/>
</dbReference>
<evidence type="ECO:0000256" key="9">
    <source>
        <dbReference type="ARBA" id="ARBA00023069"/>
    </source>
</evidence>
<dbReference type="EMBL" id="KQ418061">
    <property type="protein sequence ID" value="KOF89033.1"/>
    <property type="molecule type" value="Genomic_DNA"/>
</dbReference>
<keyword evidence="7" id="KW-0243">Dynein</keyword>
<keyword evidence="11" id="KW-0206">Cytoskeleton</keyword>
<dbReference type="STRING" id="37653.A0A0L8HIE6"/>
<organism evidence="13">
    <name type="scientific">Octopus bimaculoides</name>
    <name type="common">California two-spotted octopus</name>
    <dbReference type="NCBI Taxonomy" id="37653"/>
    <lineage>
        <taxon>Eukaryota</taxon>
        <taxon>Metazoa</taxon>
        <taxon>Spiralia</taxon>
        <taxon>Lophotrochozoa</taxon>
        <taxon>Mollusca</taxon>
        <taxon>Cephalopoda</taxon>
        <taxon>Coleoidea</taxon>
        <taxon>Octopodiformes</taxon>
        <taxon>Octopoda</taxon>
        <taxon>Incirrata</taxon>
        <taxon>Octopodidae</taxon>
        <taxon>Octopus</taxon>
    </lineage>
</organism>
<dbReference type="GO" id="GO:0005930">
    <property type="term" value="C:axoneme"/>
    <property type="evidence" value="ECO:0007669"/>
    <property type="project" value="UniProtKB-SubCell"/>
</dbReference>
<evidence type="ECO:0000313" key="13">
    <source>
        <dbReference type="EMBL" id="KOF89033.1"/>
    </source>
</evidence>
<evidence type="ECO:0000256" key="7">
    <source>
        <dbReference type="ARBA" id="ARBA00023017"/>
    </source>
</evidence>
<protein>
    <submittedName>
        <fullName evidence="13">Uncharacterized protein</fullName>
    </submittedName>
</protein>
<reference evidence="13" key="1">
    <citation type="submission" date="2015-07" db="EMBL/GenBank/DDBJ databases">
        <title>MeaNS - Measles Nucleotide Surveillance Program.</title>
        <authorList>
            <person name="Tran T."/>
            <person name="Druce J."/>
        </authorList>
    </citation>
    <scope>NUCLEOTIDE SEQUENCE</scope>
    <source>
        <strain evidence="13">UCB-OBI-ISO-001</strain>
        <tissue evidence="13">Gonad</tissue>
    </source>
</reference>
<dbReference type="AlphaFoldDB" id="A0A0L8HIE6"/>
<keyword evidence="9" id="KW-0969">Cilium</keyword>
<evidence type="ECO:0000256" key="8">
    <source>
        <dbReference type="ARBA" id="ARBA00023054"/>
    </source>
</evidence>
<keyword evidence="10" id="KW-0505">Motor protein</keyword>
<evidence type="ECO:0000256" key="12">
    <source>
        <dbReference type="ARBA" id="ARBA00023273"/>
    </source>
</evidence>
<evidence type="ECO:0000256" key="4">
    <source>
        <dbReference type="ARBA" id="ARBA00022701"/>
    </source>
</evidence>
<accession>A0A0L8HIE6</accession>
<comment type="similarity">
    <text evidence="2">Belongs to the dynein heavy chain family.</text>
</comment>
<keyword evidence="4" id="KW-0493">Microtubule</keyword>
<gene>
    <name evidence="13" type="ORF">OCBIM_22013807mg</name>
</gene>
<dbReference type="PANTHER" id="PTHR22878">
    <property type="entry name" value="DYNEIN HEAVY CHAIN 6, AXONEMAL-LIKE-RELATED"/>
    <property type="match status" value="1"/>
</dbReference>
<dbReference type="GO" id="GO:0030286">
    <property type="term" value="C:dynein complex"/>
    <property type="evidence" value="ECO:0007669"/>
    <property type="project" value="UniProtKB-KW"/>
</dbReference>
<dbReference type="GO" id="GO:0045505">
    <property type="term" value="F:dynein intermediate chain binding"/>
    <property type="evidence" value="ECO:0007669"/>
    <property type="project" value="InterPro"/>
</dbReference>
<dbReference type="Gene3D" id="1.10.8.1220">
    <property type="match status" value="1"/>
</dbReference>